<evidence type="ECO:0000259" key="1">
    <source>
        <dbReference type="Pfam" id="PF12867"/>
    </source>
</evidence>
<dbReference type="Pfam" id="PF12867">
    <property type="entry name" value="DinB_2"/>
    <property type="match status" value="1"/>
</dbReference>
<name>A0A370GQB2_9BACI</name>
<dbReference type="InterPro" id="IPR024775">
    <property type="entry name" value="DinB-like"/>
</dbReference>
<dbReference type="RefSeq" id="WP_245948392.1">
    <property type="nucleotide sequence ID" value="NZ_QQAY01000002.1"/>
</dbReference>
<dbReference type="Gene3D" id="1.20.120.450">
    <property type="entry name" value="dinb family like domain"/>
    <property type="match status" value="1"/>
</dbReference>
<dbReference type="InterPro" id="IPR034660">
    <property type="entry name" value="DinB/YfiT-like"/>
</dbReference>
<proteinExistence type="predicted"/>
<protein>
    <submittedName>
        <fullName evidence="2">DinB family protein</fullName>
    </submittedName>
</protein>
<keyword evidence="3" id="KW-1185">Reference proteome</keyword>
<feature type="domain" description="DinB-like" evidence="1">
    <location>
        <begin position="7"/>
        <end position="153"/>
    </location>
</feature>
<comment type="caution">
    <text evidence="2">The sequence shown here is derived from an EMBL/GenBank/DDBJ whole genome shotgun (WGS) entry which is preliminary data.</text>
</comment>
<reference evidence="2 3" key="1">
    <citation type="submission" date="2018-07" db="EMBL/GenBank/DDBJ databases">
        <title>Genomic Encyclopedia of Type Strains, Phase IV (KMG-IV): sequencing the most valuable type-strain genomes for metagenomic binning, comparative biology and taxonomic classification.</title>
        <authorList>
            <person name="Goeker M."/>
        </authorList>
    </citation>
    <scope>NUCLEOTIDE SEQUENCE [LARGE SCALE GENOMIC DNA]</scope>
    <source>
        <strain evidence="2 3">DSM 25281</strain>
    </source>
</reference>
<dbReference type="SUPFAM" id="SSF109854">
    <property type="entry name" value="DinB/YfiT-like putative metalloenzymes"/>
    <property type="match status" value="1"/>
</dbReference>
<evidence type="ECO:0000313" key="2">
    <source>
        <dbReference type="EMBL" id="RDI45902.1"/>
    </source>
</evidence>
<gene>
    <name evidence="2" type="ORF">DFR59_102537</name>
</gene>
<evidence type="ECO:0000313" key="3">
    <source>
        <dbReference type="Proteomes" id="UP000255326"/>
    </source>
</evidence>
<sequence>MENNIKVREAIWETVDGLDEEQLNTRPEPESWSIMEVLEHLYLMEVVLTKGMMKQLESGEEKEAEDKPIQLTVDRSRKVDAPSHVQPTGEVKSLDDMKENLASSREMLLDFANNADQEKLKQKAMPHPVFGMMSLDQWIPFIGYHEERHRLQIEEIKQKLVVK</sequence>
<dbReference type="AlphaFoldDB" id="A0A370GQB2"/>
<dbReference type="EMBL" id="QQAY01000002">
    <property type="protein sequence ID" value="RDI45902.1"/>
    <property type="molecule type" value="Genomic_DNA"/>
</dbReference>
<dbReference type="Proteomes" id="UP000255326">
    <property type="component" value="Unassembled WGS sequence"/>
</dbReference>
<organism evidence="2 3">
    <name type="scientific">Falsibacillus pallidus</name>
    <dbReference type="NCBI Taxonomy" id="493781"/>
    <lineage>
        <taxon>Bacteria</taxon>
        <taxon>Bacillati</taxon>
        <taxon>Bacillota</taxon>
        <taxon>Bacilli</taxon>
        <taxon>Bacillales</taxon>
        <taxon>Bacillaceae</taxon>
        <taxon>Falsibacillus</taxon>
    </lineage>
</organism>
<accession>A0A370GQB2</accession>